<dbReference type="Proteomes" id="UP000026960">
    <property type="component" value="Chromosome 6"/>
</dbReference>
<proteinExistence type="predicted"/>
<reference evidence="2" key="2">
    <citation type="submission" date="2015-03" db="UniProtKB">
        <authorList>
            <consortium name="EnsemblPlants"/>
        </authorList>
    </citation>
    <scope>IDENTIFICATION</scope>
</reference>
<protein>
    <submittedName>
        <fullName evidence="2">Uncharacterized protein</fullName>
    </submittedName>
</protein>
<evidence type="ECO:0000313" key="2">
    <source>
        <dbReference type="EnsemblPlants" id="OBART06G10310.1"/>
    </source>
</evidence>
<dbReference type="EnsemblPlants" id="OBART06G10310.1">
    <property type="protein sequence ID" value="OBART06G10310.1"/>
    <property type="gene ID" value="OBART06G10310"/>
</dbReference>
<sequence length="84" mass="9323">MDLLGYGLPVESTNSTRSFQWNPPPLLDPSPAPHFKRHLPRPPTPPTELPAEVRSHRVIAYGGTKHERTVEDDETGLASEVVTK</sequence>
<dbReference type="AlphaFoldDB" id="A0A0D3GF63"/>
<evidence type="ECO:0000256" key="1">
    <source>
        <dbReference type="SAM" id="MobiDB-lite"/>
    </source>
</evidence>
<feature type="compositionally biased region" description="Pro residues" evidence="1">
    <location>
        <begin position="22"/>
        <end position="32"/>
    </location>
</feature>
<reference evidence="2" key="1">
    <citation type="journal article" date="2009" name="Rice">
        <title>De Novo Next Generation Sequencing of Plant Genomes.</title>
        <authorList>
            <person name="Rounsley S."/>
            <person name="Marri P.R."/>
            <person name="Yu Y."/>
            <person name="He R."/>
            <person name="Sisneros N."/>
            <person name="Goicoechea J.L."/>
            <person name="Lee S.J."/>
            <person name="Angelova A."/>
            <person name="Kudrna D."/>
            <person name="Luo M."/>
            <person name="Affourtit J."/>
            <person name="Desany B."/>
            <person name="Knight J."/>
            <person name="Niazi F."/>
            <person name="Egholm M."/>
            <person name="Wing R.A."/>
        </authorList>
    </citation>
    <scope>NUCLEOTIDE SEQUENCE [LARGE SCALE GENOMIC DNA]</scope>
    <source>
        <strain evidence="2">cv. IRGC 105608</strain>
    </source>
</reference>
<feature type="region of interest" description="Disordered" evidence="1">
    <location>
        <begin position="1"/>
        <end position="49"/>
    </location>
</feature>
<evidence type="ECO:0000313" key="3">
    <source>
        <dbReference type="Proteomes" id="UP000026960"/>
    </source>
</evidence>
<dbReference type="HOGENOM" id="CLU_2642359_0_0_1"/>
<keyword evidence="3" id="KW-1185">Reference proteome</keyword>
<organism evidence="2">
    <name type="scientific">Oryza barthii</name>
    <dbReference type="NCBI Taxonomy" id="65489"/>
    <lineage>
        <taxon>Eukaryota</taxon>
        <taxon>Viridiplantae</taxon>
        <taxon>Streptophyta</taxon>
        <taxon>Embryophyta</taxon>
        <taxon>Tracheophyta</taxon>
        <taxon>Spermatophyta</taxon>
        <taxon>Magnoliopsida</taxon>
        <taxon>Liliopsida</taxon>
        <taxon>Poales</taxon>
        <taxon>Poaceae</taxon>
        <taxon>BOP clade</taxon>
        <taxon>Oryzoideae</taxon>
        <taxon>Oryzeae</taxon>
        <taxon>Oryzinae</taxon>
        <taxon>Oryza</taxon>
    </lineage>
</organism>
<feature type="compositionally biased region" description="Polar residues" evidence="1">
    <location>
        <begin position="11"/>
        <end position="21"/>
    </location>
</feature>
<dbReference type="Gramene" id="OBART06G10310.1">
    <property type="protein sequence ID" value="OBART06G10310.1"/>
    <property type="gene ID" value="OBART06G10310"/>
</dbReference>
<accession>A0A0D3GF63</accession>
<dbReference type="PaxDb" id="65489-OBART06G10310.1"/>
<name>A0A0D3GF63_9ORYZ</name>